<comment type="caution">
    <text evidence="2">The sequence shown here is derived from an EMBL/GenBank/DDBJ whole genome shotgun (WGS) entry which is preliminary data.</text>
</comment>
<accession>A0A9P9WVW4</accession>
<evidence type="ECO:0000313" key="3">
    <source>
        <dbReference type="Proteomes" id="UP000829685"/>
    </source>
</evidence>
<dbReference type="EMBL" id="JAFIMR010000003">
    <property type="protein sequence ID" value="KAI1879971.1"/>
    <property type="molecule type" value="Genomic_DNA"/>
</dbReference>
<dbReference type="AlphaFoldDB" id="A0A9P9WVW4"/>
<feature type="region of interest" description="Disordered" evidence="1">
    <location>
        <begin position="1"/>
        <end position="34"/>
    </location>
</feature>
<sequence length="88" mass="10058">MSLQKTSERVRTSSPKYKADVGLHTPSKKAEKRRLSLERQERYMSELPSAGNVNVRLACQSSARFSSVEEIQRDMDMKLGVIMKELAR</sequence>
<evidence type="ECO:0000313" key="2">
    <source>
        <dbReference type="EMBL" id="KAI1879971.1"/>
    </source>
</evidence>
<proteinExistence type="predicted"/>
<gene>
    <name evidence="2" type="ORF">JX265_001592</name>
</gene>
<protein>
    <submittedName>
        <fullName evidence="2">Uncharacterized protein</fullName>
    </submittedName>
</protein>
<evidence type="ECO:0000256" key="1">
    <source>
        <dbReference type="SAM" id="MobiDB-lite"/>
    </source>
</evidence>
<keyword evidence="3" id="KW-1185">Reference proteome</keyword>
<feature type="compositionally biased region" description="Basic and acidic residues" evidence="1">
    <location>
        <begin position="1"/>
        <end position="21"/>
    </location>
</feature>
<reference evidence="2" key="1">
    <citation type="submission" date="2021-03" db="EMBL/GenBank/DDBJ databases">
        <title>Revisited historic fungal species revealed as producer of novel bioactive compounds through whole genome sequencing and comparative genomics.</title>
        <authorList>
            <person name="Vignolle G.A."/>
            <person name="Hochenegger N."/>
            <person name="Mach R.L."/>
            <person name="Mach-Aigner A.R."/>
            <person name="Javad Rahimi M."/>
            <person name="Salim K.A."/>
            <person name="Chan C.M."/>
            <person name="Lim L.B.L."/>
            <person name="Cai F."/>
            <person name="Druzhinina I.S."/>
            <person name="U'Ren J.M."/>
            <person name="Derntl C."/>
        </authorList>
    </citation>
    <scope>NUCLEOTIDE SEQUENCE</scope>
    <source>
        <strain evidence="2">TUCIM 5799</strain>
    </source>
</reference>
<name>A0A9P9WVW4_9PEZI</name>
<organism evidence="2 3">
    <name type="scientific">Neoarthrinium moseri</name>
    <dbReference type="NCBI Taxonomy" id="1658444"/>
    <lineage>
        <taxon>Eukaryota</taxon>
        <taxon>Fungi</taxon>
        <taxon>Dikarya</taxon>
        <taxon>Ascomycota</taxon>
        <taxon>Pezizomycotina</taxon>
        <taxon>Sordariomycetes</taxon>
        <taxon>Xylariomycetidae</taxon>
        <taxon>Amphisphaeriales</taxon>
        <taxon>Apiosporaceae</taxon>
        <taxon>Neoarthrinium</taxon>
    </lineage>
</organism>
<dbReference type="Proteomes" id="UP000829685">
    <property type="component" value="Unassembled WGS sequence"/>
</dbReference>